<organism evidence="6 7">
    <name type="scientific">Ruminiclostridium papyrosolvens C7</name>
    <dbReference type="NCBI Taxonomy" id="1330534"/>
    <lineage>
        <taxon>Bacteria</taxon>
        <taxon>Bacillati</taxon>
        <taxon>Bacillota</taxon>
        <taxon>Clostridia</taxon>
        <taxon>Eubacteriales</taxon>
        <taxon>Oscillospiraceae</taxon>
        <taxon>Ruminiclostridium</taxon>
    </lineage>
</organism>
<evidence type="ECO:0000256" key="4">
    <source>
        <dbReference type="ARBA" id="ARBA00023014"/>
    </source>
</evidence>
<dbReference type="InterPro" id="IPR023885">
    <property type="entry name" value="4Fe4S-binding_SPASM_dom"/>
</dbReference>
<evidence type="ECO:0000256" key="2">
    <source>
        <dbReference type="ARBA" id="ARBA00022723"/>
    </source>
</evidence>
<dbReference type="InterPro" id="IPR013785">
    <property type="entry name" value="Aldolase_TIM"/>
</dbReference>
<dbReference type="SUPFAM" id="SSF102114">
    <property type="entry name" value="Radical SAM enzymes"/>
    <property type="match status" value="1"/>
</dbReference>
<reference evidence="6 7" key="1">
    <citation type="journal article" date="2013" name="Genome Announc.">
        <title>Draft Genome Sequence of the Cellulolytic Bacterium Clostridium papyrosolvens C7 (ATCC 700395).</title>
        <authorList>
            <person name="Zepeda V."/>
            <person name="Dassa B."/>
            <person name="Borovok I."/>
            <person name="Lamed R."/>
            <person name="Bayer E.A."/>
            <person name="Cate J.H."/>
        </authorList>
    </citation>
    <scope>NUCLEOTIDE SEQUENCE [LARGE SCALE GENOMIC DNA]</scope>
    <source>
        <strain evidence="6 7">C7</strain>
    </source>
</reference>
<protein>
    <recommendedName>
        <fullName evidence="5">Radical SAM core domain-containing protein</fullName>
    </recommendedName>
</protein>
<dbReference type="AlphaFoldDB" id="U4R067"/>
<evidence type="ECO:0000313" key="6">
    <source>
        <dbReference type="EMBL" id="EPR10516.1"/>
    </source>
</evidence>
<evidence type="ECO:0000313" key="7">
    <source>
        <dbReference type="Proteomes" id="UP000016860"/>
    </source>
</evidence>
<dbReference type="PANTHER" id="PTHR11228:SF7">
    <property type="entry name" value="PQQA PEPTIDE CYCLASE"/>
    <property type="match status" value="1"/>
</dbReference>
<dbReference type="GO" id="GO:0051536">
    <property type="term" value="F:iron-sulfur cluster binding"/>
    <property type="evidence" value="ECO:0007669"/>
    <property type="project" value="UniProtKB-KW"/>
</dbReference>
<accession>U4R067</accession>
<dbReference type="SFLD" id="SFLDG01067">
    <property type="entry name" value="SPASM/twitch_domain_containing"/>
    <property type="match status" value="1"/>
</dbReference>
<proteinExistence type="predicted"/>
<keyword evidence="3" id="KW-0408">Iron</keyword>
<dbReference type="Gene3D" id="3.20.20.70">
    <property type="entry name" value="Aldolase class I"/>
    <property type="match status" value="1"/>
</dbReference>
<dbReference type="Proteomes" id="UP000016860">
    <property type="component" value="Unassembled WGS sequence"/>
</dbReference>
<dbReference type="CDD" id="cd21109">
    <property type="entry name" value="SPASM"/>
    <property type="match status" value="1"/>
</dbReference>
<dbReference type="InterPro" id="IPR006638">
    <property type="entry name" value="Elp3/MiaA/NifB-like_rSAM"/>
</dbReference>
<evidence type="ECO:0000259" key="5">
    <source>
        <dbReference type="PROSITE" id="PS51918"/>
    </source>
</evidence>
<dbReference type="InterPro" id="IPR058240">
    <property type="entry name" value="rSAM_sf"/>
</dbReference>
<dbReference type="GO" id="GO:0046872">
    <property type="term" value="F:metal ion binding"/>
    <property type="evidence" value="ECO:0007669"/>
    <property type="project" value="UniProtKB-KW"/>
</dbReference>
<keyword evidence="1" id="KW-0949">S-adenosyl-L-methionine</keyword>
<dbReference type="SMART" id="SM00729">
    <property type="entry name" value="Elp3"/>
    <property type="match status" value="1"/>
</dbReference>
<dbReference type="EMBL" id="ATAY01000063">
    <property type="protein sequence ID" value="EPR10516.1"/>
    <property type="molecule type" value="Genomic_DNA"/>
</dbReference>
<dbReference type="CDD" id="cd01335">
    <property type="entry name" value="Radical_SAM"/>
    <property type="match status" value="1"/>
</dbReference>
<keyword evidence="2" id="KW-0479">Metal-binding</keyword>
<dbReference type="RefSeq" id="WP_020816084.1">
    <property type="nucleotide sequence ID" value="NZ_ATAY01000063.1"/>
</dbReference>
<dbReference type="PANTHER" id="PTHR11228">
    <property type="entry name" value="RADICAL SAM DOMAIN PROTEIN"/>
    <property type="match status" value="1"/>
</dbReference>
<name>U4R067_9FIRM</name>
<evidence type="ECO:0000256" key="3">
    <source>
        <dbReference type="ARBA" id="ARBA00023004"/>
    </source>
</evidence>
<dbReference type="GO" id="GO:0003824">
    <property type="term" value="F:catalytic activity"/>
    <property type="evidence" value="ECO:0007669"/>
    <property type="project" value="InterPro"/>
</dbReference>
<dbReference type="Pfam" id="PF13186">
    <property type="entry name" value="SPASM"/>
    <property type="match status" value="1"/>
</dbReference>
<comment type="caution">
    <text evidence="6">The sequence shown here is derived from an EMBL/GenBank/DDBJ whole genome shotgun (WGS) entry which is preliminary data.</text>
</comment>
<dbReference type="InterPro" id="IPR050377">
    <property type="entry name" value="Radical_SAM_PqqE_MftC-like"/>
</dbReference>
<evidence type="ECO:0000256" key="1">
    <source>
        <dbReference type="ARBA" id="ARBA00022691"/>
    </source>
</evidence>
<dbReference type="Pfam" id="PF04055">
    <property type="entry name" value="Radical_SAM"/>
    <property type="match status" value="1"/>
</dbReference>
<gene>
    <name evidence="6" type="ORF">L323_13050</name>
</gene>
<feature type="domain" description="Radical SAM core" evidence="5">
    <location>
        <begin position="23"/>
        <end position="236"/>
    </location>
</feature>
<dbReference type="PATRIC" id="fig|1330534.3.peg.2587"/>
<sequence>MNAIQYASDFIEKYIGPVSKLVSKVPQAISLEVTTRCQLDCIYCTRDKNHPRDFPLENLEMLRAQLKGVKKLVICGIGESFCYVDIYNMIWRQKDLKVSIITNGAVPIDFKKLNRERNVELLVFSIDATKEEKIKAICPGYNFNVLVENLSELKKYPNIAGIINTTITELNIDEIPLLVEFAAKHKLLAVNYELPIGNEEFVKANKESINKNIKEAIKVAKRNNIVFNQFYRLSCNSGGCIIPNIQLNGDFYPCCNGMHKGKKLGNIFEEDLEVLWNGRAEPLLSDSEFCLKCSLARNLFEVLN</sequence>
<dbReference type="SFLD" id="SFLDS00029">
    <property type="entry name" value="Radical_SAM"/>
    <property type="match status" value="1"/>
</dbReference>
<keyword evidence="4" id="KW-0411">Iron-sulfur</keyword>
<dbReference type="PROSITE" id="PS51918">
    <property type="entry name" value="RADICAL_SAM"/>
    <property type="match status" value="1"/>
</dbReference>
<dbReference type="OrthoDB" id="1740125at2"/>
<dbReference type="STRING" id="1330534.L323_13050"/>
<dbReference type="InterPro" id="IPR007197">
    <property type="entry name" value="rSAM"/>
</dbReference>